<dbReference type="Pfam" id="PF04818">
    <property type="entry name" value="CID"/>
    <property type="match status" value="1"/>
</dbReference>
<dbReference type="GeneID" id="108566395"/>
<gene>
    <name evidence="4" type="primary">LOC108566395</name>
</gene>
<evidence type="ECO:0000256" key="1">
    <source>
        <dbReference type="SAM" id="MobiDB-lite"/>
    </source>
</evidence>
<feature type="region of interest" description="Disordered" evidence="1">
    <location>
        <begin position="796"/>
        <end position="844"/>
    </location>
</feature>
<dbReference type="PROSITE" id="PS51391">
    <property type="entry name" value="CID"/>
    <property type="match status" value="1"/>
</dbReference>
<dbReference type="InterPro" id="IPR008942">
    <property type="entry name" value="ENTH_VHS"/>
</dbReference>
<feature type="compositionally biased region" description="Gly residues" evidence="1">
    <location>
        <begin position="803"/>
        <end position="812"/>
    </location>
</feature>
<proteinExistence type="predicted"/>
<sequence length="844" mass="93869">MESETEFNSLLFEKKLSNLKDSQDSINGCCHWCLENRQHHKKIVNIWLNVLKRVRIEQRLTLFYLANDVIQYSKRKNYDFVESWGTALQKATTMVRDEKVKNKILRIFKIWEERSVYGEEFITDLSGLISASPTNKKIEEMHDFQANYLINKIRSCSRLQDDTDSKLKLFKQHNPKLLDGEALVSSLKDRAHVDDVEKEMDDYVSHMEKYINALKLEIRARNNLVNLLLNAETHLEKDRKDVKVVAVAYKSFATRVKNLKKKLDEKKLTLSSPIPSPDINAPSPSPDSDIDLPDIESAKNTFSEEITFSNPGFYNPVTTVATTDASNYANNGFTSFIGSNLPFNIQDLNSTTLFTDSRQSKISTTNIITNSSQNSDSNYTPANSSLSSLFTNLTQPPPPPVTVQQTASTYNYTPAPLAPPPLPPFAKSDYDSGYGDFSISNQTTSNYDNSYSQSTSANNDPYQSYNSSYSNEYNNTGDNFNQTTTTDSTGGYNSYDAYNPEDETETWDAEGQWDQPPLDTPASPPLYDKESYAQPIEYHDGQHMMGAVDVDHRILTAVPSAKDKKKDVDHRNLISLIGSPKSHGTSSEDVWTGTGDQDYRKPIETCLSSPIKSPRKVQDNVESIDMDLSDGEEVGTEKGGELLPPPPPPFADFGTYEEIEDDATVGGQNRHEQAAVENTSWTDQQDALFRGRGNSSGQYEPRGGGEFNGRGSAQSFQTIRSSNINIPRYNAPRDEDYTNVEFSQFSSQEANGNGTFKGRGSGRVSSAVTAAAAGAATSVTYRGQMAKFRGPRAGLNTWTRGLGSRGNNGRGTNGSYPRPVRPRGFHPRGGFRGGGSNIATNEFY</sequence>
<dbReference type="CDD" id="cd16981">
    <property type="entry name" value="CID_RPRD_like"/>
    <property type="match status" value="1"/>
</dbReference>
<feature type="compositionally biased region" description="Acidic residues" evidence="1">
    <location>
        <begin position="499"/>
        <end position="508"/>
    </location>
</feature>
<organism evidence="3 4">
    <name type="scientific">Nicrophorus vespilloides</name>
    <name type="common">Boreal carrion beetle</name>
    <dbReference type="NCBI Taxonomy" id="110193"/>
    <lineage>
        <taxon>Eukaryota</taxon>
        <taxon>Metazoa</taxon>
        <taxon>Ecdysozoa</taxon>
        <taxon>Arthropoda</taxon>
        <taxon>Hexapoda</taxon>
        <taxon>Insecta</taxon>
        <taxon>Pterygota</taxon>
        <taxon>Neoptera</taxon>
        <taxon>Endopterygota</taxon>
        <taxon>Coleoptera</taxon>
        <taxon>Polyphaga</taxon>
        <taxon>Staphyliniformia</taxon>
        <taxon>Silphidae</taxon>
        <taxon>Nicrophorinae</taxon>
        <taxon>Nicrophorus</taxon>
    </lineage>
</organism>
<dbReference type="Gene3D" id="1.25.40.90">
    <property type="match status" value="1"/>
</dbReference>
<feature type="region of interest" description="Disordered" evidence="1">
    <location>
        <begin position="270"/>
        <end position="294"/>
    </location>
</feature>
<feature type="region of interest" description="Disordered" evidence="1">
    <location>
        <begin position="688"/>
        <end position="712"/>
    </location>
</feature>
<evidence type="ECO:0000259" key="2">
    <source>
        <dbReference type="PROSITE" id="PS51391"/>
    </source>
</evidence>
<feature type="domain" description="CID" evidence="2">
    <location>
        <begin position="4"/>
        <end position="133"/>
    </location>
</feature>
<name>A0ABM1N4J4_NICVS</name>
<dbReference type="PANTHER" id="PTHR12460:SF40">
    <property type="entry name" value="REGULATION OF NUCLEAR PRE-MRNA DOMAIN-CONTAINING PROTEIN 2"/>
    <property type="match status" value="1"/>
</dbReference>
<protein>
    <submittedName>
        <fullName evidence="4">Uncharacterized protein LOC108566395 isoform X1</fullName>
    </submittedName>
</protein>
<feature type="region of interest" description="Disordered" evidence="1">
    <location>
        <begin position="437"/>
        <end position="523"/>
    </location>
</feature>
<feature type="compositionally biased region" description="Polar residues" evidence="1">
    <location>
        <begin position="476"/>
        <end position="492"/>
    </location>
</feature>
<dbReference type="Proteomes" id="UP000695000">
    <property type="component" value="Unplaced"/>
</dbReference>
<accession>A0ABM1N4J4</accession>
<feature type="compositionally biased region" description="Polar residues" evidence="1">
    <location>
        <begin position="438"/>
        <end position="457"/>
    </location>
</feature>
<evidence type="ECO:0000313" key="3">
    <source>
        <dbReference type="Proteomes" id="UP000695000"/>
    </source>
</evidence>
<dbReference type="SMART" id="SM00582">
    <property type="entry name" value="RPR"/>
    <property type="match status" value="1"/>
</dbReference>
<reference evidence="4" key="1">
    <citation type="submission" date="2025-08" db="UniProtKB">
        <authorList>
            <consortium name="RefSeq"/>
        </authorList>
    </citation>
    <scope>IDENTIFICATION</scope>
    <source>
        <tissue evidence="4">Whole Larva</tissue>
    </source>
</reference>
<feature type="compositionally biased region" description="Low complexity" evidence="1">
    <location>
        <begin position="458"/>
        <end position="475"/>
    </location>
</feature>
<dbReference type="PANTHER" id="PTHR12460">
    <property type="entry name" value="CYCLIN-DEPENDENT KINASE INHIBITOR-RELATED PROTEIN"/>
    <property type="match status" value="1"/>
</dbReference>
<dbReference type="SUPFAM" id="SSF48464">
    <property type="entry name" value="ENTH/VHS domain"/>
    <property type="match status" value="1"/>
</dbReference>
<dbReference type="Gene3D" id="6.10.250.2560">
    <property type="match status" value="1"/>
</dbReference>
<feature type="compositionally biased region" description="Low complexity" evidence="1">
    <location>
        <begin position="270"/>
        <end position="282"/>
    </location>
</feature>
<keyword evidence="3" id="KW-1185">Reference proteome</keyword>
<evidence type="ECO:0000313" key="4">
    <source>
        <dbReference type="RefSeq" id="XP_017781744.1"/>
    </source>
</evidence>
<dbReference type="InterPro" id="IPR006569">
    <property type="entry name" value="CID_dom"/>
</dbReference>
<dbReference type="RefSeq" id="XP_017781744.1">
    <property type="nucleotide sequence ID" value="XM_017926255.1"/>
</dbReference>